<organism evidence="1 2">
    <name type="scientific">Sulfurimonas gotlandica (strain DSM 19862 / JCM 16533 / GD1)</name>
    <dbReference type="NCBI Taxonomy" id="929558"/>
    <lineage>
        <taxon>Bacteria</taxon>
        <taxon>Pseudomonadati</taxon>
        <taxon>Campylobacterota</taxon>
        <taxon>Epsilonproteobacteria</taxon>
        <taxon>Campylobacterales</taxon>
        <taxon>Sulfurimonadaceae</taxon>
        <taxon>Sulfurimonas</taxon>
    </lineage>
</organism>
<dbReference type="EMBL" id="AFRZ01000001">
    <property type="protein sequence ID" value="EHP28706.1"/>
    <property type="molecule type" value="Genomic_DNA"/>
</dbReference>
<evidence type="ECO:0000313" key="2">
    <source>
        <dbReference type="Proteomes" id="UP000006431"/>
    </source>
</evidence>
<reference evidence="1 2" key="1">
    <citation type="journal article" date="2012" name="Proc. Natl. Acad. Sci. U.S.A.">
        <title>Genome and physiology of a model Epsilonproteobacterium responsible for sulfide detoxification in marine oxygen depletion zones.</title>
        <authorList>
            <person name="Grote J."/>
            <person name="Schott T."/>
            <person name="Bruckner C.G."/>
            <person name="Glockner F.O."/>
            <person name="Jost G."/>
            <person name="Teeling H."/>
            <person name="Labrenz M."/>
            <person name="Jurgens K."/>
        </authorList>
    </citation>
    <scope>NUCLEOTIDE SEQUENCE [LARGE SCALE GENOMIC DNA]</scope>
    <source>
        <strain evidence="1 2">GD1</strain>
    </source>
</reference>
<dbReference type="Proteomes" id="UP000006431">
    <property type="component" value="Unassembled WGS sequence"/>
</dbReference>
<name>B6BLP7_SULGG</name>
<dbReference type="HOGENOM" id="CLU_3085502_0_0_7"/>
<comment type="caution">
    <text evidence="1">The sequence shown here is derived from an EMBL/GenBank/DDBJ whole genome shotgun (WGS) entry which is preliminary data.</text>
</comment>
<protein>
    <submittedName>
        <fullName evidence="1">Uncharacterized protein</fullName>
    </submittedName>
</protein>
<evidence type="ECO:0000313" key="1">
    <source>
        <dbReference type="EMBL" id="EHP28706.1"/>
    </source>
</evidence>
<dbReference type="PATRIC" id="fig|929558.5.peg.181"/>
<dbReference type="AlphaFoldDB" id="B6BLP7"/>
<sequence length="52" mass="5912">MLQFVIVLILFIYSFVDSVNPLIVKYLLDTGAAHELKSKSEYTAYDLSSVKK</sequence>
<accession>B6BLP7</accession>
<dbReference type="STRING" id="929558.SMGD1_0179"/>
<gene>
    <name evidence="1" type="ORF">SMGD1_0179</name>
</gene>
<keyword evidence="2" id="KW-1185">Reference proteome</keyword>
<proteinExistence type="predicted"/>
<accession>H1FSX0</accession>